<proteinExistence type="predicted"/>
<gene>
    <name evidence="1" type="ORF">K3G42_011995</name>
</gene>
<organism evidence="1 2">
    <name type="scientific">Sphaerodactylus townsendi</name>
    <dbReference type="NCBI Taxonomy" id="933632"/>
    <lineage>
        <taxon>Eukaryota</taxon>
        <taxon>Metazoa</taxon>
        <taxon>Chordata</taxon>
        <taxon>Craniata</taxon>
        <taxon>Vertebrata</taxon>
        <taxon>Euteleostomi</taxon>
        <taxon>Lepidosauria</taxon>
        <taxon>Squamata</taxon>
        <taxon>Bifurcata</taxon>
        <taxon>Gekkota</taxon>
        <taxon>Sphaerodactylidae</taxon>
        <taxon>Sphaerodactylus</taxon>
    </lineage>
</organism>
<comment type="caution">
    <text evidence="1">The sequence shown here is derived from an EMBL/GenBank/DDBJ whole genome shotgun (WGS) entry which is preliminary data.</text>
</comment>
<dbReference type="Proteomes" id="UP000827872">
    <property type="component" value="Linkage Group LG15"/>
</dbReference>
<protein>
    <submittedName>
        <fullName evidence="1">Uncharacterized protein</fullName>
    </submittedName>
</protein>
<evidence type="ECO:0000313" key="1">
    <source>
        <dbReference type="EMBL" id="KAH7996907.1"/>
    </source>
</evidence>
<dbReference type="EMBL" id="CM037628">
    <property type="protein sequence ID" value="KAH7996907.1"/>
    <property type="molecule type" value="Genomic_DNA"/>
</dbReference>
<reference evidence="1" key="1">
    <citation type="submission" date="2021-08" db="EMBL/GenBank/DDBJ databases">
        <title>The first chromosome-level gecko genome reveals the dynamic sex chromosomes of Neotropical dwarf geckos (Sphaerodactylidae: Sphaerodactylus).</title>
        <authorList>
            <person name="Pinto B.J."/>
            <person name="Keating S.E."/>
            <person name="Gamble T."/>
        </authorList>
    </citation>
    <scope>NUCLEOTIDE SEQUENCE</scope>
    <source>
        <strain evidence="1">TG3544</strain>
    </source>
</reference>
<name>A0ACB8EVM9_9SAUR</name>
<accession>A0ACB8EVM9</accession>
<sequence length="143" mass="16682">MLLRRRKAPDCLIGFLASSLACPPARLQPPSAQLREKTAQRVPYDPNDFTSDELDPAFEWPREPPLPWKCDLEVILLQSILSHFPLGLRLEKLVTMMWKEHKVHLWKMSMERGYRNILQFLEEVPGIRLTVTKGGSRYLVHMF</sequence>
<evidence type="ECO:0000313" key="2">
    <source>
        <dbReference type="Proteomes" id="UP000827872"/>
    </source>
</evidence>
<keyword evidence="2" id="KW-1185">Reference proteome</keyword>